<proteinExistence type="predicted"/>
<organism evidence="1 2">
    <name type="scientific">Candidatus Colimorpha enterica</name>
    <dbReference type="NCBI Taxonomy" id="3083063"/>
    <lineage>
        <taxon>Bacteria</taxon>
        <taxon>Pseudomonadati</taxon>
        <taxon>Bacteroidota</taxon>
        <taxon>Bacteroidia</taxon>
        <taxon>Bacteroidales</taxon>
        <taxon>Candidatus Colimorpha</taxon>
    </lineage>
</organism>
<accession>A0AAE3FHJ6</accession>
<evidence type="ECO:0000313" key="2">
    <source>
        <dbReference type="Proteomes" id="UP001139365"/>
    </source>
</evidence>
<keyword evidence="1" id="KW-0418">Kinase</keyword>
<dbReference type="Gene3D" id="3.40.50.300">
    <property type="entry name" value="P-loop containing nucleotide triphosphate hydrolases"/>
    <property type="match status" value="1"/>
</dbReference>
<sequence>MNRIITLGREFGSGGRELGRRLSEKLGIAYYDQEIITEIAKRTALSVEYIHRIEDSVPVASFPIHIGRTFFSMPNPVFQQSINLFREQHKLISELAEKSDCLIVGRCADYILRDSNPFRIFVYADAESKLKRCMDRKPADESLTEKEMKKKIAEIDRGRSQYYGFFSDRKWGARENYDLLINTSGADIKLLAEAAYDYVMGIWGEK</sequence>
<dbReference type="AlphaFoldDB" id="A0AAE3FHJ6"/>
<dbReference type="EMBL" id="JALEMU010000071">
    <property type="protein sequence ID" value="MCI5755584.1"/>
    <property type="molecule type" value="Genomic_DNA"/>
</dbReference>
<evidence type="ECO:0000313" key="1">
    <source>
        <dbReference type="EMBL" id="MCI5755584.1"/>
    </source>
</evidence>
<comment type="caution">
    <text evidence="1">The sequence shown here is derived from an EMBL/GenBank/DDBJ whole genome shotgun (WGS) entry which is preliminary data.</text>
</comment>
<gene>
    <name evidence="1" type="ORF">MR241_04745</name>
</gene>
<dbReference type="GO" id="GO:0016301">
    <property type="term" value="F:kinase activity"/>
    <property type="evidence" value="ECO:0007669"/>
    <property type="project" value="UniProtKB-KW"/>
</dbReference>
<dbReference type="InterPro" id="IPR027417">
    <property type="entry name" value="P-loop_NTPase"/>
</dbReference>
<dbReference type="Pfam" id="PF13189">
    <property type="entry name" value="Cytidylate_kin2"/>
    <property type="match status" value="1"/>
</dbReference>
<dbReference type="SUPFAM" id="SSF52540">
    <property type="entry name" value="P-loop containing nucleoside triphosphate hydrolases"/>
    <property type="match status" value="1"/>
</dbReference>
<keyword evidence="1" id="KW-0808">Transferase</keyword>
<reference evidence="1 2" key="1">
    <citation type="submission" date="2022-03" db="EMBL/GenBank/DDBJ databases">
        <title>Metagenome-assembled genomes from swine fecal metagenomes.</title>
        <authorList>
            <person name="Holman D.B."/>
            <person name="Kommadath A."/>
        </authorList>
    </citation>
    <scope>NUCLEOTIDE SEQUENCE [LARGE SCALE GENOMIC DNA]</scope>
    <source>
        <strain evidence="1">SUG147</strain>
    </source>
</reference>
<name>A0AAE3FHJ6_9BACT</name>
<dbReference type="Proteomes" id="UP001139365">
    <property type="component" value="Unassembled WGS sequence"/>
</dbReference>
<protein>
    <submittedName>
        <fullName evidence="1">Cytidylate kinase-like family protein</fullName>
    </submittedName>
</protein>